<keyword evidence="5 13" id="KW-0812">Transmembrane</keyword>
<evidence type="ECO:0000256" key="8">
    <source>
        <dbReference type="ARBA" id="ARBA00022990"/>
    </source>
</evidence>
<reference evidence="14 15" key="1">
    <citation type="submission" date="2024-01" db="EMBL/GenBank/DDBJ databases">
        <title>Unpublished Manusciprt.</title>
        <authorList>
            <person name="Duman M."/>
            <person name="Valdes E.G."/>
            <person name="Ajmi N."/>
            <person name="Altun S."/>
            <person name="Saticioglu I.B."/>
        </authorList>
    </citation>
    <scope>NUCLEOTIDE SEQUENCE [LARGE SCALE GENOMIC DNA]</scope>
    <source>
        <strain evidence="14 15">148P</strain>
    </source>
</reference>
<evidence type="ECO:0000256" key="13">
    <source>
        <dbReference type="SAM" id="Phobius"/>
    </source>
</evidence>
<keyword evidence="8" id="KW-0007">Acetylation</keyword>
<comment type="function">
    <text evidence="1">Conjugation of reduced glutathione to a wide number of exogenous and endogenous hydrophobic electrophiles.</text>
</comment>
<evidence type="ECO:0000256" key="7">
    <source>
        <dbReference type="ARBA" id="ARBA00022989"/>
    </source>
</evidence>
<evidence type="ECO:0000313" key="15">
    <source>
        <dbReference type="Proteomes" id="UP001335100"/>
    </source>
</evidence>
<keyword evidence="6" id="KW-0256">Endoplasmic reticulum</keyword>
<evidence type="ECO:0000256" key="3">
    <source>
        <dbReference type="ARBA" id="ARBA00012452"/>
    </source>
</evidence>
<evidence type="ECO:0000256" key="6">
    <source>
        <dbReference type="ARBA" id="ARBA00022824"/>
    </source>
</evidence>
<evidence type="ECO:0000256" key="9">
    <source>
        <dbReference type="ARBA" id="ARBA00023136"/>
    </source>
</evidence>
<comment type="catalytic activity">
    <reaction evidence="12">
        <text>RX + glutathione = an S-substituted glutathione + a halide anion + H(+)</text>
        <dbReference type="Rhea" id="RHEA:16437"/>
        <dbReference type="ChEBI" id="CHEBI:15378"/>
        <dbReference type="ChEBI" id="CHEBI:16042"/>
        <dbReference type="ChEBI" id="CHEBI:17792"/>
        <dbReference type="ChEBI" id="CHEBI:57925"/>
        <dbReference type="ChEBI" id="CHEBI:90779"/>
        <dbReference type="EC" id="2.5.1.18"/>
    </reaction>
    <physiologicalReaction direction="left-to-right" evidence="12">
        <dbReference type="Rhea" id="RHEA:16438"/>
    </physiologicalReaction>
</comment>
<accession>A0ABU7HZI8</accession>
<dbReference type="PANTHER" id="PTHR10689">
    <property type="entry name" value="MICROSOMAL GLUTATHIONE S-TRANSFERASE 1"/>
    <property type="match status" value="1"/>
</dbReference>
<evidence type="ECO:0000256" key="1">
    <source>
        <dbReference type="ARBA" id="ARBA00003701"/>
    </source>
</evidence>
<name>A0ABU7HZI8_9PSED</name>
<dbReference type="RefSeq" id="WP_330077463.1">
    <property type="nucleotide sequence ID" value="NZ_JAZDQJ010000044.1"/>
</dbReference>
<keyword evidence="15" id="KW-1185">Reference proteome</keyword>
<dbReference type="Gene3D" id="1.20.120.550">
    <property type="entry name" value="Membrane associated eicosanoid/glutathione metabolism-like domain"/>
    <property type="match status" value="1"/>
</dbReference>
<evidence type="ECO:0000256" key="2">
    <source>
        <dbReference type="ARBA" id="ARBA00004477"/>
    </source>
</evidence>
<dbReference type="EMBL" id="JAZDQJ010000044">
    <property type="protein sequence ID" value="MEE1936796.1"/>
    <property type="molecule type" value="Genomic_DNA"/>
</dbReference>
<proteinExistence type="predicted"/>
<gene>
    <name evidence="14" type="ORF">V0R50_26535</name>
</gene>
<dbReference type="PANTHER" id="PTHR10689:SF6">
    <property type="entry name" value="MICROSOMAL GLUTATHIONE S-TRANSFERASE 1"/>
    <property type="match status" value="1"/>
</dbReference>
<evidence type="ECO:0000256" key="11">
    <source>
        <dbReference type="ARBA" id="ARBA00039397"/>
    </source>
</evidence>
<comment type="caution">
    <text evidence="14">The sequence shown here is derived from an EMBL/GenBank/DDBJ whole genome shotgun (WGS) entry which is preliminary data.</text>
</comment>
<evidence type="ECO:0000256" key="4">
    <source>
        <dbReference type="ARBA" id="ARBA00022679"/>
    </source>
</evidence>
<comment type="subunit">
    <text evidence="10">Homotrimer; The trimer binds only one molecule of glutathione.</text>
</comment>
<keyword evidence="4" id="KW-0808">Transferase</keyword>
<sequence>MSDSLAVYALCVVVLFAKMLAVSCYQGYFRLRLKAFVNPEDAAVFQRRAMATEHPEVIRASKVWANDLENIPVFFALGALAVALDVPAAWCMASCVLFTLARILHTLAYLARWQPWRTLFYGVGTACLLGIGVIITVAALEMLERH</sequence>
<dbReference type="EC" id="2.5.1.18" evidence="3"/>
<dbReference type="InterPro" id="IPR023352">
    <property type="entry name" value="MAPEG-like_dom_sf"/>
</dbReference>
<keyword evidence="7 13" id="KW-1133">Transmembrane helix</keyword>
<dbReference type="InterPro" id="IPR001129">
    <property type="entry name" value="Membr-assoc_MAPEG"/>
</dbReference>
<protein>
    <recommendedName>
        <fullName evidence="11">Microsomal glutathione S-transferase 1</fullName>
        <ecNumber evidence="3">2.5.1.18</ecNumber>
    </recommendedName>
</protein>
<evidence type="ECO:0000256" key="5">
    <source>
        <dbReference type="ARBA" id="ARBA00022692"/>
    </source>
</evidence>
<feature type="transmembrane region" description="Helical" evidence="13">
    <location>
        <begin position="73"/>
        <end position="98"/>
    </location>
</feature>
<evidence type="ECO:0000256" key="12">
    <source>
        <dbReference type="ARBA" id="ARBA00049385"/>
    </source>
</evidence>
<dbReference type="Proteomes" id="UP001335100">
    <property type="component" value="Unassembled WGS sequence"/>
</dbReference>
<evidence type="ECO:0000256" key="10">
    <source>
        <dbReference type="ARBA" id="ARBA00038540"/>
    </source>
</evidence>
<dbReference type="InterPro" id="IPR040162">
    <property type="entry name" value="MGST1-like"/>
</dbReference>
<evidence type="ECO:0000313" key="14">
    <source>
        <dbReference type="EMBL" id="MEE1936796.1"/>
    </source>
</evidence>
<keyword evidence="9 13" id="KW-0472">Membrane</keyword>
<comment type="subcellular location">
    <subcellularLocation>
        <location evidence="2">Endoplasmic reticulum membrane</location>
        <topology evidence="2">Multi-pass membrane protein</topology>
    </subcellularLocation>
</comment>
<dbReference type="SUPFAM" id="SSF161084">
    <property type="entry name" value="MAPEG domain-like"/>
    <property type="match status" value="1"/>
</dbReference>
<dbReference type="Pfam" id="PF01124">
    <property type="entry name" value="MAPEG"/>
    <property type="match status" value="1"/>
</dbReference>
<feature type="transmembrane region" description="Helical" evidence="13">
    <location>
        <begin position="119"/>
        <end position="140"/>
    </location>
</feature>
<organism evidence="14 15">
    <name type="scientific">Pseudomonas ulcerans</name>
    <dbReference type="NCBI Taxonomy" id="3115852"/>
    <lineage>
        <taxon>Bacteria</taxon>
        <taxon>Pseudomonadati</taxon>
        <taxon>Pseudomonadota</taxon>
        <taxon>Gammaproteobacteria</taxon>
        <taxon>Pseudomonadales</taxon>
        <taxon>Pseudomonadaceae</taxon>
        <taxon>Pseudomonas</taxon>
    </lineage>
</organism>